<dbReference type="EMBL" id="QLTT01000001">
    <property type="protein sequence ID" value="RAS70059.1"/>
    <property type="molecule type" value="Genomic_DNA"/>
</dbReference>
<organism evidence="1 2">
    <name type="scientific">Lentzea atacamensis</name>
    <dbReference type="NCBI Taxonomy" id="531938"/>
    <lineage>
        <taxon>Bacteria</taxon>
        <taxon>Bacillati</taxon>
        <taxon>Actinomycetota</taxon>
        <taxon>Actinomycetes</taxon>
        <taxon>Pseudonocardiales</taxon>
        <taxon>Pseudonocardiaceae</taxon>
        <taxon>Lentzea</taxon>
    </lineage>
</organism>
<comment type="caution">
    <text evidence="1">The sequence shown here is derived from an EMBL/GenBank/DDBJ whole genome shotgun (WGS) entry which is preliminary data.</text>
</comment>
<gene>
    <name evidence="1" type="ORF">C8D87_101359</name>
</gene>
<keyword evidence="2" id="KW-1185">Reference proteome</keyword>
<proteinExistence type="predicted"/>
<dbReference type="Proteomes" id="UP000248714">
    <property type="component" value="Unassembled WGS sequence"/>
</dbReference>
<name>A0ABX9EIT0_9PSEU</name>
<reference evidence="1 2" key="1">
    <citation type="submission" date="2018-06" db="EMBL/GenBank/DDBJ databases">
        <title>Genomic Encyclopedia of Type Strains, Phase IV (KMG-IV): sequencing the most valuable type-strain genomes for metagenomic binning, comparative biology and taxonomic classification.</title>
        <authorList>
            <person name="Goeker M."/>
        </authorList>
    </citation>
    <scope>NUCLEOTIDE SEQUENCE [LARGE SCALE GENOMIC DNA]</scope>
    <source>
        <strain evidence="1 2">DSM 45479</strain>
    </source>
</reference>
<accession>A0ABX9EIT0</accession>
<protein>
    <submittedName>
        <fullName evidence="1">Uncharacterized protein</fullName>
    </submittedName>
</protein>
<evidence type="ECO:0000313" key="2">
    <source>
        <dbReference type="Proteomes" id="UP000248714"/>
    </source>
</evidence>
<evidence type="ECO:0000313" key="1">
    <source>
        <dbReference type="EMBL" id="RAS70059.1"/>
    </source>
</evidence>
<sequence length="78" mass="8789">MTAAAARLSPRVLNRALLSRQYLLRRHDLPERDVVEHLVGMHSQIRWGRTSRCGRGSATTGPNHCPQWSANASWCAPR</sequence>